<comment type="caution">
    <text evidence="2">The sequence shown here is derived from an EMBL/GenBank/DDBJ whole genome shotgun (WGS) entry which is preliminary data.</text>
</comment>
<evidence type="ECO:0000256" key="1">
    <source>
        <dbReference type="SAM" id="Phobius"/>
    </source>
</evidence>
<keyword evidence="1" id="KW-0812">Transmembrane</keyword>
<feature type="transmembrane region" description="Helical" evidence="1">
    <location>
        <begin position="84"/>
        <end position="103"/>
    </location>
</feature>
<organism evidence="2 3">
    <name type="scientific">Candidatus Dojkabacteria bacterium CG_4_10_14_0_2_um_filter_Dojkabacteria_WS6_41_15</name>
    <dbReference type="NCBI Taxonomy" id="2014249"/>
    <lineage>
        <taxon>Bacteria</taxon>
        <taxon>Candidatus Dojkabacteria</taxon>
    </lineage>
</organism>
<dbReference type="Proteomes" id="UP000228952">
    <property type="component" value="Unassembled WGS sequence"/>
</dbReference>
<keyword evidence="1" id="KW-0472">Membrane</keyword>
<accession>A0A2M7W1U5</accession>
<feature type="transmembrane region" description="Helical" evidence="1">
    <location>
        <begin position="35"/>
        <end position="55"/>
    </location>
</feature>
<dbReference type="EMBL" id="PFQB01000073">
    <property type="protein sequence ID" value="PJA13860.1"/>
    <property type="molecule type" value="Genomic_DNA"/>
</dbReference>
<evidence type="ECO:0000313" key="3">
    <source>
        <dbReference type="Proteomes" id="UP000228952"/>
    </source>
</evidence>
<evidence type="ECO:0000313" key="2">
    <source>
        <dbReference type="EMBL" id="PJA13860.1"/>
    </source>
</evidence>
<name>A0A2M7W1U5_9BACT</name>
<sequence length="109" mass="12508">MKKKKILTAWLPRILLILQSMLVIVLFLHPRVPQIARVLVCGGMLAFLIVMYGWAQLDFFLRGRIDAFLVSRGASLFTIRLARAVLYLIEFGLVLWIIVPALLRVEDML</sequence>
<gene>
    <name evidence="2" type="ORF">COX64_02720</name>
</gene>
<feature type="transmembrane region" description="Helical" evidence="1">
    <location>
        <begin position="7"/>
        <end position="29"/>
    </location>
</feature>
<dbReference type="AlphaFoldDB" id="A0A2M7W1U5"/>
<proteinExistence type="predicted"/>
<keyword evidence="1" id="KW-1133">Transmembrane helix</keyword>
<protein>
    <submittedName>
        <fullName evidence="2">Uncharacterized protein</fullName>
    </submittedName>
</protein>
<reference evidence="3" key="1">
    <citation type="submission" date="2017-09" db="EMBL/GenBank/DDBJ databases">
        <title>Depth-based differentiation of microbial function through sediment-hosted aquifers and enrichment of novel symbionts in the deep terrestrial subsurface.</title>
        <authorList>
            <person name="Probst A.J."/>
            <person name="Ladd B."/>
            <person name="Jarett J.K."/>
            <person name="Geller-Mcgrath D.E."/>
            <person name="Sieber C.M.K."/>
            <person name="Emerson J.B."/>
            <person name="Anantharaman K."/>
            <person name="Thomas B.C."/>
            <person name="Malmstrom R."/>
            <person name="Stieglmeier M."/>
            <person name="Klingl A."/>
            <person name="Woyke T."/>
            <person name="Ryan C.M."/>
            <person name="Banfield J.F."/>
        </authorList>
    </citation>
    <scope>NUCLEOTIDE SEQUENCE [LARGE SCALE GENOMIC DNA]</scope>
</reference>